<feature type="compositionally biased region" description="Basic residues" evidence="1">
    <location>
        <begin position="1"/>
        <end position="15"/>
    </location>
</feature>
<proteinExistence type="predicted"/>
<evidence type="ECO:0000313" key="2">
    <source>
        <dbReference type="EMBL" id="EDT37565.1"/>
    </source>
</evidence>
<feature type="compositionally biased region" description="Basic and acidic residues" evidence="1">
    <location>
        <begin position="206"/>
        <end position="231"/>
    </location>
</feature>
<gene>
    <name evidence="2" type="ORF">BamMEX5DRAFT_6655</name>
</gene>
<dbReference type="AlphaFoldDB" id="B1TFU3"/>
<feature type="region of interest" description="Disordered" evidence="1">
    <location>
        <begin position="157"/>
        <end position="265"/>
    </location>
</feature>
<name>B1TFU3_9BURK</name>
<feature type="compositionally biased region" description="Low complexity" evidence="1">
    <location>
        <begin position="186"/>
        <end position="202"/>
    </location>
</feature>
<dbReference type="Proteomes" id="UP000004814">
    <property type="component" value="Unassembled WGS sequence"/>
</dbReference>
<feature type="compositionally biased region" description="Basic and acidic residues" evidence="1">
    <location>
        <begin position="16"/>
        <end position="32"/>
    </location>
</feature>
<sequence>MQQRRRIRRAQPHLARRVDGHERAGLDGVERAPRRDRTVAHARRLPQCERQRVGFRDRRLGRRGFARGLRVNRHPRLRLRVFMARMSLGDAFELALVVQLLERVRAGRFSQSVTRLRAVEFDGHQRLRDQLAEHRDHFGGRHAGIHRDFAGRIERERADEARHPAKQRTRGRIQQHVAPVERRAQRLMARQRGAQAARQQVQPVVESRRDDLQPERRDARGSQFDGERKPVEPPADIADQPDTGRVDHAIGRGRTNPRQKQLDRRMTHDLVDRCSAVGHRQRTHAKHGFDRDMKWFATRHEHPQRHDARRQRLDEVGNQVDDVLRVVEHEQAARDGECVADPVHGQHAIRVEPQFRRNREQHVVARRGSCQFDEQHALAGPAAPRVRGPVGQTRLADAARADERDDRHAVDHVDDLLELGPASDERGLMGRFGVPRRGSRVRRHRVQDRRIRDQQVPAARDGLDQVAARAERLAQRRDMNLKPVLLDDQAGPDGIHDVVLRHDGTVGAMQYFKYVERARANTQRRAVTANVPLLEIHR</sequence>
<evidence type="ECO:0000313" key="3">
    <source>
        <dbReference type="Proteomes" id="UP000004814"/>
    </source>
</evidence>
<dbReference type="EMBL" id="ABLK01000433">
    <property type="protein sequence ID" value="EDT37565.1"/>
    <property type="molecule type" value="Genomic_DNA"/>
</dbReference>
<evidence type="ECO:0000256" key="1">
    <source>
        <dbReference type="SAM" id="MobiDB-lite"/>
    </source>
</evidence>
<reference evidence="2 3" key="1">
    <citation type="submission" date="2008-03" db="EMBL/GenBank/DDBJ databases">
        <title>Sequencing of the draft genome and assembly of Burkholderia ambifaria MEX-5.</title>
        <authorList>
            <consortium name="US DOE Joint Genome Institute (JGI-PGF)"/>
            <person name="Copeland A."/>
            <person name="Lucas S."/>
            <person name="Lapidus A."/>
            <person name="Glavina del Rio T."/>
            <person name="Dalin E."/>
            <person name="Tice H."/>
            <person name="Bruce D."/>
            <person name="Goodwin L."/>
            <person name="Pitluck S."/>
            <person name="Larimer F."/>
            <person name="Land M.L."/>
            <person name="Hauser L."/>
            <person name="Tiedje J."/>
            <person name="Richardson P."/>
        </authorList>
    </citation>
    <scope>NUCLEOTIDE SEQUENCE [LARGE SCALE GENOMIC DNA]</scope>
    <source>
        <strain evidence="2 3">MEX-5</strain>
    </source>
</reference>
<comment type="caution">
    <text evidence="2">The sequence shown here is derived from an EMBL/GenBank/DDBJ whole genome shotgun (WGS) entry which is preliminary data.</text>
</comment>
<organism evidence="2 3">
    <name type="scientific">Burkholderia ambifaria MEX-5</name>
    <dbReference type="NCBI Taxonomy" id="396597"/>
    <lineage>
        <taxon>Bacteria</taxon>
        <taxon>Pseudomonadati</taxon>
        <taxon>Pseudomonadota</taxon>
        <taxon>Betaproteobacteria</taxon>
        <taxon>Burkholderiales</taxon>
        <taxon>Burkholderiaceae</taxon>
        <taxon>Burkholderia</taxon>
        <taxon>Burkholderia cepacia complex</taxon>
    </lineage>
</organism>
<accession>B1TFU3</accession>
<feature type="region of interest" description="Disordered" evidence="1">
    <location>
        <begin position="1"/>
        <end position="32"/>
    </location>
</feature>
<protein>
    <submittedName>
        <fullName evidence="2">Uncharacterized protein</fullName>
    </submittedName>
</protein>
<feature type="compositionally biased region" description="Basic residues" evidence="1">
    <location>
        <begin position="164"/>
        <end position="173"/>
    </location>
</feature>